<protein>
    <recommendedName>
        <fullName evidence="2">PKD domain-containing protein</fullName>
    </recommendedName>
</protein>
<dbReference type="CDD" id="cd00146">
    <property type="entry name" value="PKD"/>
    <property type="match status" value="2"/>
</dbReference>
<evidence type="ECO:0000313" key="3">
    <source>
        <dbReference type="EMBL" id="QJB03810.1"/>
    </source>
</evidence>
<gene>
    <name evidence="3" type="ORF">MM171B00549_0024</name>
</gene>
<dbReference type="SUPFAM" id="SSF49299">
    <property type="entry name" value="PKD domain"/>
    <property type="match status" value="2"/>
</dbReference>
<dbReference type="InterPro" id="IPR035986">
    <property type="entry name" value="PKD_dom_sf"/>
</dbReference>
<sequence length="1119" mass="118155">MKTYRKTLTIVLLALLVSALIPIPAFAADINVTTDKTSYLADELVTISGVADASVLVGIQVKNPDESTIYTDSVLANSLGAYESILSAPSTLGIYTVYVSITGATDSCTFTVTDVPVENIDPVADANGPYSGEEGVAISFDGSGSSDEDGTIESYAWDFGDEVDGIGISPSHAYAAAGIYTVNLIVTDDDGATHTDTTTATVTEPGAPPANVDPVADADGPYSGFVGTSISFDGSGSSDSDGTIESYAWIFGDGGTGTGVSPSHTYDDADIYPVTLTVTDDDEATDSDTATVTVSEVVAKTGFSIDYVSSDVVQYGDVLTVMGSDVTSGNVVYIYWDFVTASGLLNTTTGLPSGDFECTVKVPSAYYGDDHYLWARDISTGLTTSYGPIRVMPKITLSPTSGLKSDSVIVKGYGFSKKSDIDITFTGLLATAGVDKTDDLGYFEYTFKVGAVGDDTYTVTAKDANTHITSADFTVGVALTIDKTVGPAGTIVKIDGRGFTPNTKIITKVDITLGGTVPVSTKDGKNVTTSSTGTFTAYLVIPSVPKGDYKITIDGGPGKVATAKFEVDGETCIKLMPNYGVPGAVMTVKGYNYSQVPVKVTIELGAQTWTATTNSKGEWTRTITIPPLDVGLEYPVVAYDERNCDSTEDVLVALIILQLSETSGPVGSKVNLMGVGFDDTNGGDWNATFEDIGIIGNSEITSGTTFSKEFWIPSVAPGTYTITVTDWNREIHVTTEFTVTDPATLTPKRTQVPNRYNLSIYGENFAEKDEVETTWYLYNSTDVWDISDDVIYGGAAVETTEYGNFTGYFKIPWNIELGEYTINCTTETEVEEVKVEQYAEFTIEVIPEEMDIRIGKTSYARGDIITFTIKASLQKEEFYLGIKDPDSNEVFNSTWDDSHWKTIGAWYYIPQNLQIDDFTDDQYTIPSDATSGTWSYALWDLNSTIMGSGTFQVTEKTELEMLQDNIAGVTGGLTNLSTIVTDLATTVGLVNDAVASSSDAADNAKAAADEAKAAADAATVAIGEVSDKSDNAKAAADDAKEAAEAAKTAADNGLAAANDAKVTSESAKLAAEKAAEAAKGAKTASDGLTTLVYGAIAASLIAALAAIVSLMQINKRIAG</sequence>
<feature type="domain" description="PKD" evidence="2">
    <location>
        <begin position="213"/>
        <end position="301"/>
    </location>
</feature>
<keyword evidence="1" id="KW-0472">Membrane</keyword>
<accession>A0A6M3MCG3</accession>
<reference evidence="3" key="1">
    <citation type="submission" date="2020-03" db="EMBL/GenBank/DDBJ databases">
        <title>The deep terrestrial virosphere.</title>
        <authorList>
            <person name="Holmfeldt K."/>
            <person name="Nilsson E."/>
            <person name="Simone D."/>
            <person name="Lopez-Fernandez M."/>
            <person name="Wu X."/>
            <person name="de Brujin I."/>
            <person name="Lundin D."/>
            <person name="Andersson A."/>
            <person name="Bertilsson S."/>
            <person name="Dopson M."/>
        </authorList>
    </citation>
    <scope>NUCLEOTIDE SEQUENCE</scope>
    <source>
        <strain evidence="3">MM171B00549</strain>
    </source>
</reference>
<dbReference type="Pfam" id="PF18911">
    <property type="entry name" value="PKD_4"/>
    <property type="match status" value="2"/>
</dbReference>
<proteinExistence type="predicted"/>
<name>A0A6M3MCG3_9ZZZZ</name>
<dbReference type="Gene3D" id="2.60.40.10">
    <property type="entry name" value="Immunoglobulins"/>
    <property type="match status" value="3"/>
</dbReference>
<dbReference type="PROSITE" id="PS50093">
    <property type="entry name" value="PKD"/>
    <property type="match status" value="2"/>
</dbReference>
<keyword evidence="1" id="KW-1133">Transmembrane helix</keyword>
<evidence type="ECO:0000259" key="2">
    <source>
        <dbReference type="PROSITE" id="PS50093"/>
    </source>
</evidence>
<evidence type="ECO:0000256" key="1">
    <source>
        <dbReference type="SAM" id="Phobius"/>
    </source>
</evidence>
<dbReference type="AlphaFoldDB" id="A0A6M3MCG3"/>
<keyword evidence="1" id="KW-0812">Transmembrane</keyword>
<dbReference type="SMART" id="SM00089">
    <property type="entry name" value="PKD"/>
    <property type="match status" value="3"/>
</dbReference>
<feature type="transmembrane region" description="Helical" evidence="1">
    <location>
        <begin position="1091"/>
        <end position="1111"/>
    </location>
</feature>
<dbReference type="InterPro" id="IPR013783">
    <property type="entry name" value="Ig-like_fold"/>
</dbReference>
<dbReference type="InterPro" id="IPR000601">
    <property type="entry name" value="PKD_dom"/>
</dbReference>
<organism evidence="3">
    <name type="scientific">viral metagenome</name>
    <dbReference type="NCBI Taxonomy" id="1070528"/>
    <lineage>
        <taxon>unclassified sequences</taxon>
        <taxon>metagenomes</taxon>
        <taxon>organismal metagenomes</taxon>
    </lineage>
</organism>
<dbReference type="InterPro" id="IPR022409">
    <property type="entry name" value="PKD/Chitinase_dom"/>
</dbReference>
<dbReference type="EMBL" id="MT143861">
    <property type="protein sequence ID" value="QJB03810.1"/>
    <property type="molecule type" value="Genomic_DNA"/>
</dbReference>
<feature type="domain" description="PKD" evidence="2">
    <location>
        <begin position="121"/>
        <end position="209"/>
    </location>
</feature>